<name>A0ABV9TUZ8_9ACTN</name>
<feature type="region of interest" description="Disordered" evidence="12">
    <location>
        <begin position="1"/>
        <end position="35"/>
    </location>
</feature>
<dbReference type="RefSeq" id="WP_378254119.1">
    <property type="nucleotide sequence ID" value="NZ_JBHSIT010000003.1"/>
</dbReference>
<feature type="active site" evidence="9">
    <location>
        <position position="169"/>
    </location>
</feature>
<dbReference type="EMBL" id="JBHSIT010000003">
    <property type="protein sequence ID" value="MFC4907932.1"/>
    <property type="molecule type" value="Genomic_DNA"/>
</dbReference>
<feature type="transmembrane region" description="Helical" evidence="9">
    <location>
        <begin position="163"/>
        <end position="184"/>
    </location>
</feature>
<feature type="transmembrane region" description="Helical" evidence="9">
    <location>
        <begin position="42"/>
        <end position="66"/>
    </location>
</feature>
<organism evidence="13 14">
    <name type="scientific">Actinomadura gamaensis</name>
    <dbReference type="NCBI Taxonomy" id="1763541"/>
    <lineage>
        <taxon>Bacteria</taxon>
        <taxon>Bacillati</taxon>
        <taxon>Actinomycetota</taxon>
        <taxon>Actinomycetes</taxon>
        <taxon>Streptosporangiales</taxon>
        <taxon>Thermomonosporaceae</taxon>
        <taxon>Actinomadura</taxon>
    </lineage>
</organism>
<protein>
    <recommendedName>
        <fullName evidence="9">Lipoprotein signal peptidase</fullName>
        <ecNumber evidence="9">3.4.23.36</ecNumber>
    </recommendedName>
    <alternativeName>
        <fullName evidence="9">Prolipoprotein signal peptidase</fullName>
    </alternativeName>
    <alternativeName>
        <fullName evidence="9">Signal peptidase II</fullName>
        <shortName evidence="9">SPase II</shortName>
    </alternativeName>
</protein>
<evidence type="ECO:0000256" key="4">
    <source>
        <dbReference type="ARBA" id="ARBA00022692"/>
    </source>
</evidence>
<proteinExistence type="inferred from homology"/>
<evidence type="ECO:0000256" key="8">
    <source>
        <dbReference type="ARBA" id="ARBA00023136"/>
    </source>
</evidence>
<keyword evidence="7 9" id="KW-1133">Transmembrane helix</keyword>
<dbReference type="PANTHER" id="PTHR33695">
    <property type="entry name" value="LIPOPROTEIN SIGNAL PEPTIDASE"/>
    <property type="match status" value="1"/>
</dbReference>
<evidence type="ECO:0000256" key="11">
    <source>
        <dbReference type="RuleBase" id="RU004181"/>
    </source>
</evidence>
<feature type="transmembrane region" description="Helical" evidence="9">
    <location>
        <begin position="123"/>
        <end position="143"/>
    </location>
</feature>
<keyword evidence="5 9" id="KW-0064">Aspartyl protease</keyword>
<keyword evidence="4 9" id="KW-0812">Transmembrane</keyword>
<comment type="function">
    <text evidence="9 10">This protein specifically catalyzes the removal of signal peptides from prolipoproteins.</text>
</comment>
<comment type="pathway">
    <text evidence="9">Protein modification; lipoprotein biosynthesis (signal peptide cleavage).</text>
</comment>
<evidence type="ECO:0000256" key="3">
    <source>
        <dbReference type="ARBA" id="ARBA00022670"/>
    </source>
</evidence>
<comment type="subcellular location">
    <subcellularLocation>
        <location evidence="9">Cell membrane</location>
        <topology evidence="9">Multi-pass membrane protein</topology>
    </subcellularLocation>
</comment>
<evidence type="ECO:0000256" key="6">
    <source>
        <dbReference type="ARBA" id="ARBA00022801"/>
    </source>
</evidence>
<gene>
    <name evidence="9 13" type="primary">lspA</name>
    <name evidence="13" type="ORF">ACFPCY_11420</name>
</gene>
<keyword evidence="2 9" id="KW-1003">Cell membrane</keyword>
<feature type="transmembrane region" description="Helical" evidence="9">
    <location>
        <begin position="86"/>
        <end position="111"/>
    </location>
</feature>
<evidence type="ECO:0000256" key="12">
    <source>
        <dbReference type="SAM" id="MobiDB-lite"/>
    </source>
</evidence>
<comment type="catalytic activity">
    <reaction evidence="9 10">
        <text>Release of signal peptides from bacterial membrane prolipoproteins. Hydrolyzes -Xaa-Yaa-Zaa-|-(S,diacylglyceryl)Cys-, in which Xaa is hydrophobic (preferably Leu), and Yaa (Ala or Ser) and Zaa (Gly or Ala) have small, neutral side chains.</text>
        <dbReference type="EC" id="3.4.23.36"/>
    </reaction>
</comment>
<dbReference type="PANTHER" id="PTHR33695:SF1">
    <property type="entry name" value="LIPOPROTEIN SIGNAL PEPTIDASE"/>
    <property type="match status" value="1"/>
</dbReference>
<sequence length="209" mass="21603">MTPARPPAGAPETRGAPLSDERGDGPTPPEDGGRVRPRRIGVLVAVAAAALAADIVSKIVVVATLTDGDTVRMLGGLLTLRQTRNSGAAFSIGTGYTFIFTIIALGVVVAIVRTARNLRSVPWALCLGLLLGGALGNLVDRVLRAPGLFKGHVVDWIELPHWPVFNLADSAICCGGVLAVLLAARGLQVDGTRVSDGKRDGSDEKEGAA</sequence>
<evidence type="ECO:0000256" key="7">
    <source>
        <dbReference type="ARBA" id="ARBA00022989"/>
    </source>
</evidence>
<keyword evidence="8 9" id="KW-0472">Membrane</keyword>
<reference evidence="14" key="1">
    <citation type="journal article" date="2019" name="Int. J. Syst. Evol. Microbiol.">
        <title>The Global Catalogue of Microorganisms (GCM) 10K type strain sequencing project: providing services to taxonomists for standard genome sequencing and annotation.</title>
        <authorList>
            <consortium name="The Broad Institute Genomics Platform"/>
            <consortium name="The Broad Institute Genome Sequencing Center for Infectious Disease"/>
            <person name="Wu L."/>
            <person name="Ma J."/>
        </authorList>
    </citation>
    <scope>NUCLEOTIDE SEQUENCE [LARGE SCALE GENOMIC DNA]</scope>
    <source>
        <strain evidence="14">KLKA75</strain>
    </source>
</reference>
<dbReference type="PROSITE" id="PS00855">
    <property type="entry name" value="SPASE_II"/>
    <property type="match status" value="1"/>
</dbReference>
<evidence type="ECO:0000256" key="5">
    <source>
        <dbReference type="ARBA" id="ARBA00022750"/>
    </source>
</evidence>
<dbReference type="HAMAP" id="MF_00161">
    <property type="entry name" value="LspA"/>
    <property type="match status" value="1"/>
</dbReference>
<accession>A0ABV9TUZ8</accession>
<comment type="similarity">
    <text evidence="1 9 11">Belongs to the peptidase A8 family.</text>
</comment>
<dbReference type="GO" id="GO:0004190">
    <property type="term" value="F:aspartic-type endopeptidase activity"/>
    <property type="evidence" value="ECO:0007669"/>
    <property type="project" value="UniProtKB-EC"/>
</dbReference>
<dbReference type="InterPro" id="IPR001872">
    <property type="entry name" value="Peptidase_A8"/>
</dbReference>
<evidence type="ECO:0000256" key="1">
    <source>
        <dbReference type="ARBA" id="ARBA00006139"/>
    </source>
</evidence>
<dbReference type="NCBIfam" id="TIGR00077">
    <property type="entry name" value="lspA"/>
    <property type="match status" value="1"/>
</dbReference>
<dbReference type="Proteomes" id="UP001595872">
    <property type="component" value="Unassembled WGS sequence"/>
</dbReference>
<feature type="active site" evidence="9">
    <location>
        <position position="155"/>
    </location>
</feature>
<evidence type="ECO:0000313" key="13">
    <source>
        <dbReference type="EMBL" id="MFC4907932.1"/>
    </source>
</evidence>
<dbReference type="EC" id="3.4.23.36" evidence="9"/>
<dbReference type="Pfam" id="PF01252">
    <property type="entry name" value="Peptidase_A8"/>
    <property type="match status" value="1"/>
</dbReference>
<keyword evidence="14" id="KW-1185">Reference proteome</keyword>
<dbReference type="PRINTS" id="PR00781">
    <property type="entry name" value="LIPOSIGPTASE"/>
</dbReference>
<keyword evidence="3 9" id="KW-0645">Protease</keyword>
<evidence type="ECO:0000256" key="2">
    <source>
        <dbReference type="ARBA" id="ARBA00022475"/>
    </source>
</evidence>
<keyword evidence="6 9" id="KW-0378">Hydrolase</keyword>
<evidence type="ECO:0000256" key="9">
    <source>
        <dbReference type="HAMAP-Rule" id="MF_00161"/>
    </source>
</evidence>
<evidence type="ECO:0000256" key="10">
    <source>
        <dbReference type="RuleBase" id="RU000594"/>
    </source>
</evidence>
<comment type="caution">
    <text evidence="13">The sequence shown here is derived from an EMBL/GenBank/DDBJ whole genome shotgun (WGS) entry which is preliminary data.</text>
</comment>
<evidence type="ECO:0000313" key="14">
    <source>
        <dbReference type="Proteomes" id="UP001595872"/>
    </source>
</evidence>